<evidence type="ECO:0000256" key="1">
    <source>
        <dbReference type="ARBA" id="ARBA00004651"/>
    </source>
</evidence>
<keyword evidence="6 8" id="KW-1133">Transmembrane helix</keyword>
<feature type="transmembrane region" description="Helical" evidence="8">
    <location>
        <begin position="89"/>
        <end position="110"/>
    </location>
</feature>
<name>A0ABQ2LXQ8_9MICC</name>
<keyword evidence="4" id="KW-1003">Cell membrane</keyword>
<feature type="transmembrane region" description="Helical" evidence="8">
    <location>
        <begin position="116"/>
        <end position="135"/>
    </location>
</feature>
<keyword evidence="7 8" id="KW-0472">Membrane</keyword>
<dbReference type="CDD" id="cd06550">
    <property type="entry name" value="TM_ABC_iron-siderophores_like"/>
    <property type="match status" value="1"/>
</dbReference>
<reference evidence="11" key="1">
    <citation type="journal article" date="2019" name="Int. J. Syst. Evol. Microbiol.">
        <title>The Global Catalogue of Microorganisms (GCM) 10K type strain sequencing project: providing services to taxonomists for standard genome sequencing and annotation.</title>
        <authorList>
            <consortium name="The Broad Institute Genomics Platform"/>
            <consortium name="The Broad Institute Genome Sequencing Center for Infectious Disease"/>
            <person name="Wu L."/>
            <person name="Ma J."/>
        </authorList>
    </citation>
    <scope>NUCLEOTIDE SEQUENCE [LARGE SCALE GENOMIC DNA]</scope>
    <source>
        <strain evidence="11">CGMCC 1.7064</strain>
    </source>
</reference>
<evidence type="ECO:0000256" key="7">
    <source>
        <dbReference type="ARBA" id="ARBA00023136"/>
    </source>
</evidence>
<accession>A0ABQ2LXQ8</accession>
<evidence type="ECO:0000256" key="8">
    <source>
        <dbReference type="SAM" id="Phobius"/>
    </source>
</evidence>
<keyword evidence="11" id="KW-1185">Reference proteome</keyword>
<feature type="signal peptide" evidence="9">
    <location>
        <begin position="1"/>
        <end position="28"/>
    </location>
</feature>
<evidence type="ECO:0000256" key="9">
    <source>
        <dbReference type="SAM" id="SignalP"/>
    </source>
</evidence>
<proteinExistence type="inferred from homology"/>
<evidence type="ECO:0000256" key="3">
    <source>
        <dbReference type="ARBA" id="ARBA00022448"/>
    </source>
</evidence>
<dbReference type="Gene3D" id="1.10.3470.10">
    <property type="entry name" value="ABC transporter involved in vitamin B12 uptake, BtuC"/>
    <property type="match status" value="1"/>
</dbReference>
<keyword evidence="9" id="KW-0732">Signal</keyword>
<organism evidence="10 11">
    <name type="scientific">Citricoccus zhacaiensis</name>
    <dbReference type="NCBI Taxonomy" id="489142"/>
    <lineage>
        <taxon>Bacteria</taxon>
        <taxon>Bacillati</taxon>
        <taxon>Actinomycetota</taxon>
        <taxon>Actinomycetes</taxon>
        <taxon>Micrococcales</taxon>
        <taxon>Micrococcaceae</taxon>
        <taxon>Citricoccus</taxon>
    </lineage>
</organism>
<dbReference type="EMBL" id="BMLQ01000004">
    <property type="protein sequence ID" value="GGO44485.1"/>
    <property type="molecule type" value="Genomic_DNA"/>
</dbReference>
<evidence type="ECO:0000256" key="2">
    <source>
        <dbReference type="ARBA" id="ARBA00007935"/>
    </source>
</evidence>
<gene>
    <name evidence="10" type="ORF">GCM10010977_14960</name>
</gene>
<evidence type="ECO:0000256" key="6">
    <source>
        <dbReference type="ARBA" id="ARBA00022989"/>
    </source>
</evidence>
<feature type="transmembrane region" description="Helical" evidence="8">
    <location>
        <begin position="274"/>
        <end position="291"/>
    </location>
</feature>
<dbReference type="PANTHER" id="PTHR30472">
    <property type="entry name" value="FERRIC ENTEROBACTIN TRANSPORT SYSTEM PERMEASE PROTEIN"/>
    <property type="match status" value="1"/>
</dbReference>
<feature type="transmembrane region" description="Helical" evidence="8">
    <location>
        <begin position="303"/>
        <end position="323"/>
    </location>
</feature>
<keyword evidence="3" id="KW-0813">Transport</keyword>
<dbReference type="Pfam" id="PF01032">
    <property type="entry name" value="FecCD"/>
    <property type="match status" value="1"/>
</dbReference>
<comment type="subcellular location">
    <subcellularLocation>
        <location evidence="1">Cell membrane</location>
        <topology evidence="1">Multi-pass membrane protein</topology>
    </subcellularLocation>
</comment>
<feature type="transmembrane region" description="Helical" evidence="8">
    <location>
        <begin position="57"/>
        <end position="77"/>
    </location>
</feature>
<feature type="transmembrane region" description="Helical" evidence="8">
    <location>
        <begin position="147"/>
        <end position="168"/>
    </location>
</feature>
<dbReference type="SUPFAM" id="SSF81345">
    <property type="entry name" value="ABC transporter involved in vitamin B12 uptake, BtuC"/>
    <property type="match status" value="1"/>
</dbReference>
<protein>
    <submittedName>
        <fullName evidence="10">ABC transporter permease</fullName>
    </submittedName>
</protein>
<evidence type="ECO:0000313" key="11">
    <source>
        <dbReference type="Proteomes" id="UP000642509"/>
    </source>
</evidence>
<comment type="similarity">
    <text evidence="2">Belongs to the binding-protein-dependent transport system permease family. FecCD subfamily.</text>
</comment>
<sequence>MTVRRTAGLVLAAALLAACALASLAVGAAMLPPDVVWTALTANDGSASHVTVSEARVGRTLLGITVGAALGVSGALIQALTRNPLADPGILGVNAGAGFAVALAVAFFGVTRISEYLPFAFLGAIAATVAVYLVAGGLRGTPTPVRITLVGVALGAVLMGVSRTLALLNAETFDRMRFWSAGTIADRPPGTLEAILPFILVGLVLAALCATPLNAVALGDDLARTVGARLGWARAGVVLSVTLLCGAATAASGVIAFVGLMVPHAVRWITGPDWRWILAYSALLAPALVLASDVVGRLVLMPAELQVSIVTALLGAPMLILLVRRTRATAL</sequence>
<dbReference type="Proteomes" id="UP000642509">
    <property type="component" value="Unassembled WGS sequence"/>
</dbReference>
<evidence type="ECO:0000256" key="5">
    <source>
        <dbReference type="ARBA" id="ARBA00022692"/>
    </source>
</evidence>
<keyword evidence="5 8" id="KW-0812">Transmembrane</keyword>
<feature type="transmembrane region" description="Helical" evidence="8">
    <location>
        <begin position="195"/>
        <end position="216"/>
    </location>
</feature>
<dbReference type="InterPro" id="IPR000522">
    <property type="entry name" value="ABC_transptr_permease_BtuC"/>
</dbReference>
<dbReference type="RefSeq" id="WP_229672389.1">
    <property type="nucleotide sequence ID" value="NZ_BAAAOU010000005.1"/>
</dbReference>
<feature type="chain" id="PRO_5045826541" evidence="9">
    <location>
        <begin position="29"/>
        <end position="331"/>
    </location>
</feature>
<dbReference type="PANTHER" id="PTHR30472:SF1">
    <property type="entry name" value="FE(3+) DICITRATE TRANSPORT SYSTEM PERMEASE PROTEIN FECC-RELATED"/>
    <property type="match status" value="1"/>
</dbReference>
<feature type="transmembrane region" description="Helical" evidence="8">
    <location>
        <begin position="237"/>
        <end position="262"/>
    </location>
</feature>
<dbReference type="InterPro" id="IPR037294">
    <property type="entry name" value="ABC_BtuC-like"/>
</dbReference>
<comment type="caution">
    <text evidence="10">The sequence shown here is derived from an EMBL/GenBank/DDBJ whole genome shotgun (WGS) entry which is preliminary data.</text>
</comment>
<dbReference type="PROSITE" id="PS51257">
    <property type="entry name" value="PROKAR_LIPOPROTEIN"/>
    <property type="match status" value="1"/>
</dbReference>
<evidence type="ECO:0000313" key="10">
    <source>
        <dbReference type="EMBL" id="GGO44485.1"/>
    </source>
</evidence>
<evidence type="ECO:0000256" key="4">
    <source>
        <dbReference type="ARBA" id="ARBA00022475"/>
    </source>
</evidence>